<proteinExistence type="predicted"/>
<organism evidence="1 2">
    <name type="scientific">Microcystis aeruginosa Ma_OC_H_19870700_S124</name>
    <dbReference type="NCBI Taxonomy" id="2486262"/>
    <lineage>
        <taxon>Bacteria</taxon>
        <taxon>Bacillati</taxon>
        <taxon>Cyanobacteriota</taxon>
        <taxon>Cyanophyceae</taxon>
        <taxon>Oscillatoriophycideae</taxon>
        <taxon>Chroococcales</taxon>
        <taxon>Microcystaceae</taxon>
        <taxon>Microcystis</taxon>
    </lineage>
</organism>
<comment type="caution">
    <text evidence="1">The sequence shown here is derived from an EMBL/GenBank/DDBJ whole genome shotgun (WGS) entry which is preliminary data.</text>
</comment>
<accession>A0A552AZ51</accession>
<gene>
    <name evidence="1" type="ORF">EWV63_00260</name>
</gene>
<dbReference type="EMBL" id="SFBR01000005">
    <property type="protein sequence ID" value="TRT90738.1"/>
    <property type="molecule type" value="Genomic_DNA"/>
</dbReference>
<name>A0A552AZ51_MICAE</name>
<reference evidence="1 2" key="1">
    <citation type="submission" date="2019-01" db="EMBL/GenBank/DDBJ databases">
        <title>Coherence of Microcystis species and biogeography revealed through population genomics.</title>
        <authorList>
            <person name="Perez-Carrascal O.M."/>
            <person name="Terrat Y."/>
            <person name="Giani A."/>
            <person name="Fortin N."/>
            <person name="Tromas N."/>
            <person name="Shapiro B.J."/>
        </authorList>
    </citation>
    <scope>NUCLEOTIDE SEQUENCE [LARGE SCALE GENOMIC DNA]</scope>
    <source>
        <strain evidence="1">Ma_OC_H_19870700_S124</strain>
    </source>
</reference>
<feature type="non-terminal residue" evidence="1">
    <location>
        <position position="1"/>
    </location>
</feature>
<evidence type="ECO:0000313" key="2">
    <source>
        <dbReference type="Proteomes" id="UP000316280"/>
    </source>
</evidence>
<sequence length="22" mass="2215">NPCGGGLAGVVQLNLFDLVKSL</sequence>
<dbReference type="Proteomes" id="UP000316280">
    <property type="component" value="Unassembled WGS sequence"/>
</dbReference>
<dbReference type="AlphaFoldDB" id="A0A552AZ51"/>
<evidence type="ECO:0000313" key="1">
    <source>
        <dbReference type="EMBL" id="TRT90738.1"/>
    </source>
</evidence>
<protein>
    <submittedName>
        <fullName evidence="1">Transposase</fullName>
    </submittedName>
</protein>